<keyword evidence="3" id="KW-0997">Cell inner membrane</keyword>
<proteinExistence type="inferred from homology"/>
<evidence type="ECO:0000256" key="2">
    <source>
        <dbReference type="ARBA" id="ARBA00022475"/>
    </source>
</evidence>
<dbReference type="PANTHER" id="PTHR34128">
    <property type="entry name" value="CYTOCHROME C-TYPE BIOGENESIS PROTEIN CCME HOMOLOG, MITOCHONDRIAL"/>
    <property type="match status" value="1"/>
</dbReference>
<dbReference type="GO" id="GO:0046872">
    <property type="term" value="F:metal ion binding"/>
    <property type="evidence" value="ECO:0007669"/>
    <property type="project" value="UniProtKB-KW"/>
</dbReference>
<dbReference type="EMBL" id="RBTH01000397">
    <property type="protein sequence ID" value="RMT38430.1"/>
    <property type="molecule type" value="Genomic_DNA"/>
</dbReference>
<protein>
    <recommendedName>
        <fullName evidence="13">Cytochrome c-type biogenesis protein CcmE</fullName>
    </recommendedName>
    <alternativeName>
        <fullName evidence="13">Cytochrome c maturation protein E</fullName>
    </alternativeName>
    <alternativeName>
        <fullName evidence="13">Heme chaperone CcmE</fullName>
    </alternativeName>
</protein>
<sequence length="244" mass="25835">MKCCVAKRAPSGSRPRFCAAWGTQQRSRRTRFEFCIVQRFSCHGPPRGICLVGLRPVPCGAADQRGAAAMGAAALSETAGASPEAGESPVNPLRKKRLLIIVALLAGVGLAVTLALSALQENINLFYTPSQIANGEAPLDTRIRAGGMVEKGSLQRSADSLDVRFVVTDFNKSVTITYRGILPDLFREGQGIVALGKLNAQGVVVADEVLAKHDEKYMPPEVTKALRDSGRAAPAASPTPVKQG</sequence>
<evidence type="ECO:0000313" key="14">
    <source>
        <dbReference type="EMBL" id="RMT38430.1"/>
    </source>
</evidence>
<dbReference type="Gene3D" id="2.40.50.140">
    <property type="entry name" value="Nucleic acid-binding proteins"/>
    <property type="match status" value="1"/>
</dbReference>
<dbReference type="HAMAP" id="MF_01959">
    <property type="entry name" value="CcmE"/>
    <property type="match status" value="1"/>
</dbReference>
<feature type="topological domain" description="Cytoplasmic" evidence="13">
    <location>
        <begin position="1"/>
        <end position="97"/>
    </location>
</feature>
<name>A0A0Q0A9K5_PSESX</name>
<dbReference type="Proteomes" id="UP000268096">
    <property type="component" value="Unassembled WGS sequence"/>
</dbReference>
<accession>A0A0Q0A9K5</accession>
<evidence type="ECO:0000256" key="7">
    <source>
        <dbReference type="ARBA" id="ARBA00022748"/>
    </source>
</evidence>
<dbReference type="NCBIfam" id="NF009731">
    <property type="entry name" value="PRK13254.1-5"/>
    <property type="match status" value="1"/>
</dbReference>
<dbReference type="PANTHER" id="PTHR34128:SF2">
    <property type="entry name" value="CYTOCHROME C-TYPE BIOGENESIS PROTEIN CCME HOMOLOG, MITOCHONDRIAL"/>
    <property type="match status" value="1"/>
</dbReference>
<dbReference type="GO" id="GO:0017004">
    <property type="term" value="P:cytochrome complex assembly"/>
    <property type="evidence" value="ECO:0007669"/>
    <property type="project" value="UniProtKB-KW"/>
</dbReference>
<dbReference type="FunFam" id="2.40.50.140:FF:000104">
    <property type="entry name" value="Cytochrome c-type biogenesis protein CcmE"/>
    <property type="match status" value="1"/>
</dbReference>
<keyword evidence="6 13" id="KW-0479">Metal-binding</keyword>
<comment type="caution">
    <text evidence="14">The sequence shown here is derived from an EMBL/GenBank/DDBJ whole genome shotgun (WGS) entry which is preliminary data.</text>
</comment>
<evidence type="ECO:0000256" key="12">
    <source>
        <dbReference type="ARBA" id="ARBA00056663"/>
    </source>
</evidence>
<feature type="topological domain" description="Extracellular" evidence="13">
    <location>
        <begin position="119"/>
        <end position="244"/>
    </location>
</feature>
<dbReference type="Pfam" id="PF03100">
    <property type="entry name" value="CcmE"/>
    <property type="match status" value="1"/>
</dbReference>
<dbReference type="AlphaFoldDB" id="A0A0Q0A9K5"/>
<keyword evidence="10 13" id="KW-0408">Iron</keyword>
<keyword evidence="8 13" id="KW-0735">Signal-anchor</keyword>
<comment type="function">
    <text evidence="12 13">Heme chaperone required for the biogenesis of c-type cytochromes. Transiently binds heme delivered by CcmC and transfers the heme to apo-cytochromes in a process facilitated by CcmF and CcmH.</text>
</comment>
<evidence type="ECO:0000256" key="10">
    <source>
        <dbReference type="ARBA" id="ARBA00023004"/>
    </source>
</evidence>
<feature type="binding site" description="covalent" evidence="13">
    <location>
        <position position="213"/>
    </location>
    <ligand>
        <name>heme</name>
        <dbReference type="ChEBI" id="CHEBI:30413"/>
    </ligand>
</feature>
<evidence type="ECO:0000256" key="4">
    <source>
        <dbReference type="ARBA" id="ARBA00022617"/>
    </source>
</evidence>
<feature type="binding site" description="axial binding residue" evidence="13">
    <location>
        <position position="217"/>
    </location>
    <ligand>
        <name>heme</name>
        <dbReference type="ChEBI" id="CHEBI:30413"/>
    </ligand>
    <ligandPart>
        <name>Fe</name>
        <dbReference type="ChEBI" id="CHEBI:18248"/>
    </ligandPart>
</feature>
<evidence type="ECO:0000256" key="13">
    <source>
        <dbReference type="HAMAP-Rule" id="MF_01959"/>
    </source>
</evidence>
<evidence type="ECO:0000313" key="15">
    <source>
        <dbReference type="Proteomes" id="UP000268096"/>
    </source>
</evidence>
<dbReference type="GO" id="GO:0020037">
    <property type="term" value="F:heme binding"/>
    <property type="evidence" value="ECO:0007669"/>
    <property type="project" value="InterPro"/>
</dbReference>
<dbReference type="InterPro" id="IPR012340">
    <property type="entry name" value="NA-bd_OB-fold"/>
</dbReference>
<keyword evidence="2 13" id="KW-1003">Cell membrane</keyword>
<dbReference type="InterPro" id="IPR036127">
    <property type="entry name" value="CcmE-like_sf"/>
</dbReference>
<reference evidence="14 15" key="1">
    <citation type="submission" date="2018-08" db="EMBL/GenBank/DDBJ databases">
        <title>Recombination of ecologically and evolutionarily significant loci maintains genetic cohesion in the Pseudomonas syringae species complex.</title>
        <authorList>
            <person name="Dillon M."/>
            <person name="Thakur S."/>
            <person name="Almeida R.N.D."/>
            <person name="Weir B.S."/>
            <person name="Guttman D.S."/>
        </authorList>
    </citation>
    <scope>NUCLEOTIDE SEQUENCE [LARGE SCALE GENOMIC DNA]</scope>
    <source>
        <strain evidence="14 15">ICMP 16926</strain>
    </source>
</reference>
<dbReference type="GO" id="GO:0005886">
    <property type="term" value="C:plasma membrane"/>
    <property type="evidence" value="ECO:0007669"/>
    <property type="project" value="UniProtKB-SubCell"/>
</dbReference>
<keyword evidence="11 13" id="KW-0472">Membrane</keyword>
<dbReference type="NCBIfam" id="NF009729">
    <property type="entry name" value="PRK13254.1-3"/>
    <property type="match status" value="1"/>
</dbReference>
<dbReference type="InterPro" id="IPR004329">
    <property type="entry name" value="CcmE"/>
</dbReference>
<comment type="subcellular location">
    <subcellularLocation>
        <location evidence="1">Cell inner membrane</location>
    </subcellularLocation>
    <subcellularLocation>
        <location evidence="13">Cell membrane</location>
        <topology evidence="13">Single-pass type II membrane protein</topology>
    </subcellularLocation>
</comment>
<organism evidence="14 15">
    <name type="scientific">Pseudomonas syringae pv. solidagae</name>
    <dbReference type="NCBI Taxonomy" id="264458"/>
    <lineage>
        <taxon>Bacteria</taxon>
        <taxon>Pseudomonadati</taxon>
        <taxon>Pseudomonadota</taxon>
        <taxon>Gammaproteobacteria</taxon>
        <taxon>Pseudomonadales</taxon>
        <taxon>Pseudomonadaceae</taxon>
        <taxon>Pseudomonas</taxon>
        <taxon>Pseudomonas syringae</taxon>
    </lineage>
</organism>
<keyword evidence="5 13" id="KW-0812">Transmembrane</keyword>
<comment type="similarity">
    <text evidence="13">Belongs to the CcmE/CycJ family.</text>
</comment>
<evidence type="ECO:0000256" key="1">
    <source>
        <dbReference type="ARBA" id="ARBA00004533"/>
    </source>
</evidence>
<dbReference type="SUPFAM" id="SSF82093">
    <property type="entry name" value="Heme chaperone CcmE"/>
    <property type="match status" value="1"/>
</dbReference>
<evidence type="ECO:0000256" key="9">
    <source>
        <dbReference type="ARBA" id="ARBA00022989"/>
    </source>
</evidence>
<evidence type="ECO:0000256" key="3">
    <source>
        <dbReference type="ARBA" id="ARBA00022519"/>
    </source>
</evidence>
<gene>
    <name evidence="13" type="primary">ccmE</name>
    <name evidence="13" type="synonym">cycJ</name>
    <name evidence="14" type="ORF">ALP48_101572</name>
</gene>
<evidence type="ECO:0000256" key="6">
    <source>
        <dbReference type="ARBA" id="ARBA00022723"/>
    </source>
</evidence>
<keyword evidence="9 13" id="KW-1133">Transmembrane helix</keyword>
<dbReference type="GO" id="GO:0017003">
    <property type="term" value="P:protein-heme linkage"/>
    <property type="evidence" value="ECO:0007669"/>
    <property type="project" value="UniProtKB-UniRule"/>
</dbReference>
<evidence type="ECO:0000256" key="11">
    <source>
        <dbReference type="ARBA" id="ARBA00023136"/>
    </source>
</evidence>
<keyword evidence="7 13" id="KW-0201">Cytochrome c-type biogenesis</keyword>
<dbReference type="NCBIfam" id="NF009727">
    <property type="entry name" value="PRK13254.1-1"/>
    <property type="match status" value="1"/>
</dbReference>
<keyword evidence="4 13" id="KW-0349">Heme</keyword>
<evidence type="ECO:0000256" key="8">
    <source>
        <dbReference type="ARBA" id="ARBA00022968"/>
    </source>
</evidence>
<evidence type="ECO:0000256" key="5">
    <source>
        <dbReference type="ARBA" id="ARBA00022692"/>
    </source>
</evidence>